<dbReference type="EMBL" id="CM001743">
    <property type="protein sequence ID" value="KJB22231.1"/>
    <property type="molecule type" value="Genomic_DNA"/>
</dbReference>
<keyword evidence="1" id="KW-1133">Transmembrane helix</keyword>
<dbReference type="Gramene" id="KJB22231">
    <property type="protein sequence ID" value="KJB22231"/>
    <property type="gene ID" value="B456_004G036400"/>
</dbReference>
<organism evidence="2 3">
    <name type="scientific">Gossypium raimondii</name>
    <name type="common">Peruvian cotton</name>
    <name type="synonym">Gossypium klotzschianum subsp. raimondii</name>
    <dbReference type="NCBI Taxonomy" id="29730"/>
    <lineage>
        <taxon>Eukaryota</taxon>
        <taxon>Viridiplantae</taxon>
        <taxon>Streptophyta</taxon>
        <taxon>Embryophyta</taxon>
        <taxon>Tracheophyta</taxon>
        <taxon>Spermatophyta</taxon>
        <taxon>Magnoliopsida</taxon>
        <taxon>eudicotyledons</taxon>
        <taxon>Gunneridae</taxon>
        <taxon>Pentapetalae</taxon>
        <taxon>rosids</taxon>
        <taxon>malvids</taxon>
        <taxon>Malvales</taxon>
        <taxon>Malvaceae</taxon>
        <taxon>Malvoideae</taxon>
        <taxon>Gossypium</taxon>
    </lineage>
</organism>
<reference evidence="2 3" key="1">
    <citation type="journal article" date="2012" name="Nature">
        <title>Repeated polyploidization of Gossypium genomes and the evolution of spinnable cotton fibres.</title>
        <authorList>
            <person name="Paterson A.H."/>
            <person name="Wendel J.F."/>
            <person name="Gundlach H."/>
            <person name="Guo H."/>
            <person name="Jenkins J."/>
            <person name="Jin D."/>
            <person name="Llewellyn D."/>
            <person name="Showmaker K.C."/>
            <person name="Shu S."/>
            <person name="Udall J."/>
            <person name="Yoo M.J."/>
            <person name="Byers R."/>
            <person name="Chen W."/>
            <person name="Doron-Faigenboim A."/>
            <person name="Duke M.V."/>
            <person name="Gong L."/>
            <person name="Grimwood J."/>
            <person name="Grover C."/>
            <person name="Grupp K."/>
            <person name="Hu G."/>
            <person name="Lee T.H."/>
            <person name="Li J."/>
            <person name="Lin L."/>
            <person name="Liu T."/>
            <person name="Marler B.S."/>
            <person name="Page J.T."/>
            <person name="Roberts A.W."/>
            <person name="Romanel E."/>
            <person name="Sanders W.S."/>
            <person name="Szadkowski E."/>
            <person name="Tan X."/>
            <person name="Tang H."/>
            <person name="Xu C."/>
            <person name="Wang J."/>
            <person name="Wang Z."/>
            <person name="Zhang D."/>
            <person name="Zhang L."/>
            <person name="Ashrafi H."/>
            <person name="Bedon F."/>
            <person name="Bowers J.E."/>
            <person name="Brubaker C.L."/>
            <person name="Chee P.W."/>
            <person name="Das S."/>
            <person name="Gingle A.R."/>
            <person name="Haigler C.H."/>
            <person name="Harker D."/>
            <person name="Hoffmann L.V."/>
            <person name="Hovav R."/>
            <person name="Jones D.C."/>
            <person name="Lemke C."/>
            <person name="Mansoor S."/>
            <person name="ur Rahman M."/>
            <person name="Rainville L.N."/>
            <person name="Rambani A."/>
            <person name="Reddy U.K."/>
            <person name="Rong J.K."/>
            <person name="Saranga Y."/>
            <person name="Scheffler B.E."/>
            <person name="Scheffler J.A."/>
            <person name="Stelly D.M."/>
            <person name="Triplett B.A."/>
            <person name="Van Deynze A."/>
            <person name="Vaslin M.F."/>
            <person name="Waghmare V.N."/>
            <person name="Walford S.A."/>
            <person name="Wright R.J."/>
            <person name="Zaki E.A."/>
            <person name="Zhang T."/>
            <person name="Dennis E.S."/>
            <person name="Mayer K.F."/>
            <person name="Peterson D.G."/>
            <person name="Rokhsar D.S."/>
            <person name="Wang X."/>
            <person name="Schmutz J."/>
        </authorList>
    </citation>
    <scope>NUCLEOTIDE SEQUENCE [LARGE SCALE GENOMIC DNA]</scope>
</reference>
<protein>
    <submittedName>
        <fullName evidence="2">Uncharacterized protein</fullName>
    </submittedName>
</protein>
<keyword evidence="3" id="KW-1185">Reference proteome</keyword>
<evidence type="ECO:0000313" key="2">
    <source>
        <dbReference type="EMBL" id="KJB22231.1"/>
    </source>
</evidence>
<feature type="transmembrane region" description="Helical" evidence="1">
    <location>
        <begin position="98"/>
        <end position="118"/>
    </location>
</feature>
<sequence>MQFLHSHLPSSIIPLFHRSLLPFPIPMQYPFQFPIPPCRPPISHSHLPSSIDSPLPPCPPPISHSHAIPIPIINNTNSSSSNNRNSNKGVNRMRLKRYGLVTLFIGWMKLFSTVASLIPARV</sequence>
<gene>
    <name evidence="2" type="ORF">B456_004G036400</name>
</gene>
<accession>A0A0D2QYN2</accession>
<dbReference type="AlphaFoldDB" id="A0A0D2QYN2"/>
<evidence type="ECO:0000313" key="3">
    <source>
        <dbReference type="Proteomes" id="UP000032304"/>
    </source>
</evidence>
<name>A0A0D2QYN2_GOSRA</name>
<dbReference type="Proteomes" id="UP000032304">
    <property type="component" value="Chromosome 4"/>
</dbReference>
<proteinExistence type="predicted"/>
<keyword evidence="1" id="KW-0812">Transmembrane</keyword>
<keyword evidence="1" id="KW-0472">Membrane</keyword>
<evidence type="ECO:0000256" key="1">
    <source>
        <dbReference type="SAM" id="Phobius"/>
    </source>
</evidence>